<gene>
    <name evidence="2" type="ORF">MCYG_08159</name>
</gene>
<feature type="transmembrane region" description="Helical" evidence="1">
    <location>
        <begin position="282"/>
        <end position="301"/>
    </location>
</feature>
<reference evidence="3" key="1">
    <citation type="journal article" date="2012" name="MBio">
        <title>Comparative genome analysis of Trichophyton rubrum and related dermatophytes reveals candidate genes involved in infection.</title>
        <authorList>
            <person name="Martinez D.A."/>
            <person name="Oliver B.G."/>
            <person name="Graeser Y."/>
            <person name="Goldberg J.M."/>
            <person name="Li W."/>
            <person name="Martinez-Rossi N.M."/>
            <person name="Monod M."/>
            <person name="Shelest E."/>
            <person name="Barton R.C."/>
            <person name="Birch E."/>
            <person name="Brakhage A.A."/>
            <person name="Chen Z."/>
            <person name="Gurr S.J."/>
            <person name="Heiman D."/>
            <person name="Heitman J."/>
            <person name="Kosti I."/>
            <person name="Rossi A."/>
            <person name="Saif S."/>
            <person name="Samalova M."/>
            <person name="Saunders C.W."/>
            <person name="Shea T."/>
            <person name="Summerbell R.C."/>
            <person name="Xu J."/>
            <person name="Young S."/>
            <person name="Zeng Q."/>
            <person name="Birren B.W."/>
            <person name="Cuomo C.A."/>
            <person name="White T.C."/>
        </authorList>
    </citation>
    <scope>NUCLEOTIDE SEQUENCE [LARGE SCALE GENOMIC DNA]</scope>
    <source>
        <strain evidence="3">ATCC MYA-4605 / CBS 113480</strain>
    </source>
</reference>
<dbReference type="EMBL" id="DS995708">
    <property type="protein sequence ID" value="EEQ35340.1"/>
    <property type="molecule type" value="Genomic_DNA"/>
</dbReference>
<name>C5FZN7_ARTOC</name>
<protein>
    <submittedName>
        <fullName evidence="2">Uncharacterized protein</fullName>
    </submittedName>
</protein>
<evidence type="ECO:0000313" key="2">
    <source>
        <dbReference type="EMBL" id="EEQ35340.1"/>
    </source>
</evidence>
<organism evidence="2 3">
    <name type="scientific">Arthroderma otae (strain ATCC MYA-4605 / CBS 113480)</name>
    <name type="common">Microsporum canis</name>
    <dbReference type="NCBI Taxonomy" id="554155"/>
    <lineage>
        <taxon>Eukaryota</taxon>
        <taxon>Fungi</taxon>
        <taxon>Dikarya</taxon>
        <taxon>Ascomycota</taxon>
        <taxon>Pezizomycotina</taxon>
        <taxon>Eurotiomycetes</taxon>
        <taxon>Eurotiomycetidae</taxon>
        <taxon>Onygenales</taxon>
        <taxon>Arthrodermataceae</taxon>
        <taxon>Microsporum</taxon>
    </lineage>
</organism>
<dbReference type="HOGENOM" id="CLU_719570_0_0_1"/>
<dbReference type="AlphaFoldDB" id="C5FZN7"/>
<feature type="transmembrane region" description="Helical" evidence="1">
    <location>
        <begin position="347"/>
        <end position="367"/>
    </location>
</feature>
<evidence type="ECO:0000313" key="3">
    <source>
        <dbReference type="Proteomes" id="UP000002035"/>
    </source>
</evidence>
<dbReference type="VEuPathDB" id="FungiDB:MCYG_08159"/>
<dbReference type="RefSeq" id="XP_002843076.1">
    <property type="nucleotide sequence ID" value="XM_002843030.1"/>
</dbReference>
<keyword evidence="3" id="KW-1185">Reference proteome</keyword>
<evidence type="ECO:0000256" key="1">
    <source>
        <dbReference type="SAM" id="Phobius"/>
    </source>
</evidence>
<dbReference type="GeneID" id="9226276"/>
<dbReference type="STRING" id="554155.C5FZN7"/>
<dbReference type="OrthoDB" id="10029326at2759"/>
<dbReference type="Proteomes" id="UP000002035">
    <property type="component" value="Unassembled WGS sequence"/>
</dbReference>
<accession>C5FZN7</accession>
<dbReference type="eggNOG" id="ENOG502RV4N">
    <property type="taxonomic scope" value="Eukaryota"/>
</dbReference>
<keyword evidence="1" id="KW-1133">Transmembrane helix</keyword>
<keyword evidence="1" id="KW-0812">Transmembrane</keyword>
<sequence length="384" mass="44229">MANVRSIIEKANIDYLVLDKGVYNHYIAHGCRILQDLLDQVLENYSTMGRGYYRTSDVGVHTIVTYTYNKCWIRHANSQVRRLSYLALAYPNQSPNDLVRRGRFMGERFGQVMQFIRYRLLLWLALLVTPNSALGGCTAMEDVVCISNALHAALNLHPNKKPSDVEISTGRRERGTGSSLPKTRRFPYTWRAPLDLAGTKTTEMILVLVKPKPSHLLLLGAVGIISIWGFIGYWGGMFDNFDAIVASSKVRVHRGFGRRAAIRFKRYIRTTGMPSLLHERALMWRLLISIKNTIIVHVRFYSRRAIHNKSSSDSRNQLLPISNILEAEIEYISKKPSRYGKTERRRAIMISVLIIKLFRPFFISTFWNKIRTFPSIHCLKYIDF</sequence>
<proteinExistence type="predicted"/>
<keyword evidence="1" id="KW-0472">Membrane</keyword>
<feature type="transmembrane region" description="Helical" evidence="1">
    <location>
        <begin position="216"/>
        <end position="235"/>
    </location>
</feature>